<dbReference type="SUPFAM" id="SSF53850">
    <property type="entry name" value="Periplasmic binding protein-like II"/>
    <property type="match status" value="1"/>
</dbReference>
<evidence type="ECO:0000313" key="3">
    <source>
        <dbReference type="Proteomes" id="UP001164420"/>
    </source>
</evidence>
<evidence type="ECO:0000256" key="1">
    <source>
        <dbReference type="ARBA" id="ARBA00022729"/>
    </source>
</evidence>
<sequence>MSDDSNDFKAARRTALKGMTAILATGVVPAIHAQEKLTLRYLGTAVNQDKLIAEKFEADTGIRVQYVAVTTDEITKRAVTAPSSFDLIDTEYFSLKKIVPTGNLLGIDARRIKNADKITSLFTKGEVAGKKVGDQGTAPKKVMYLPGANATTFATSPTQFMTLIPTVYNADTLGIRPDLIKRPINSWAELLNPEFKGRASILNIPSIGIMDAAMVVEAKGLHKYADKGNMTRAEIDLTIKTLIEAKKAGQFRALWKDFNESVNLMSSGEVVIQSMWSPAVTAVRSKGIDCTFQPLKEGYRAWAAGFGIPKTVSGKKLDAAYEFINWFLDGWAGAYLNRQGYYSAVLETAKAKMEPYEWAYWMEGKPAAKDIKSPHGDVLAKAGSVRDGGSYEQRMGGIACWNAVMDENEYMVRKWNEFVAA</sequence>
<dbReference type="Gene3D" id="3.40.190.10">
    <property type="entry name" value="Periplasmic binding protein-like II"/>
    <property type="match status" value="2"/>
</dbReference>
<name>A0ABT2L5I0_9RALS</name>
<evidence type="ECO:0000313" key="2">
    <source>
        <dbReference type="EMBL" id="MCT7310665.1"/>
    </source>
</evidence>
<dbReference type="EMBL" id="JAOCQI010000001">
    <property type="protein sequence ID" value="MCT7310665.1"/>
    <property type="molecule type" value="Genomic_DNA"/>
</dbReference>
<gene>
    <name evidence="2" type="ORF">N5J06_06890</name>
</gene>
<comment type="caution">
    <text evidence="2">The sequence shown here is derived from an EMBL/GenBank/DDBJ whole genome shotgun (WGS) entry which is preliminary data.</text>
</comment>
<dbReference type="RefSeq" id="WP_260780305.1">
    <property type="nucleotide sequence ID" value="NZ_JAOCQI010000001.1"/>
</dbReference>
<dbReference type="PANTHER" id="PTHR30222:SF17">
    <property type="entry name" value="SPERMIDINE_PUTRESCINE-BINDING PERIPLASMIC PROTEIN"/>
    <property type="match status" value="1"/>
</dbReference>
<dbReference type="InterPro" id="IPR006059">
    <property type="entry name" value="SBP"/>
</dbReference>
<accession>A0ABT2L5I0</accession>
<reference evidence="2 3" key="1">
    <citation type="journal article" date="2023" name="Front. Microbiol.">
        <title>Ralstonia chuxiongensis sp. nov., Ralstonia mojiangensis sp. nov., and Ralstonia soli sp. nov., isolated from tobacco fields, are three novel species in the family Burkholderiaceae.</title>
        <authorList>
            <person name="Lu C.H."/>
            <person name="Zhang Y.Y."/>
            <person name="Jiang N."/>
            <person name="Chen W."/>
            <person name="Shao X."/>
            <person name="Zhao Z.M."/>
            <person name="Lu W.L."/>
            <person name="Hu X."/>
            <person name="Xi Y.X."/>
            <person name="Zou S.Y."/>
            <person name="Wei Q.J."/>
            <person name="Lin Z.L."/>
            <person name="Gong L."/>
            <person name="Gai X.T."/>
            <person name="Zhang L.Q."/>
            <person name="Li J.Y."/>
            <person name="Jin Y."/>
            <person name="Xia Z.Y."/>
        </authorList>
    </citation>
    <scope>NUCLEOTIDE SEQUENCE [LARGE SCALE GENOMIC DNA]</scope>
    <source>
        <strain evidence="2 3">22TCJT01-1</strain>
    </source>
</reference>
<dbReference type="PANTHER" id="PTHR30222">
    <property type="entry name" value="SPERMIDINE/PUTRESCINE-BINDING PERIPLASMIC PROTEIN"/>
    <property type="match status" value="1"/>
</dbReference>
<dbReference type="Proteomes" id="UP001164420">
    <property type="component" value="Unassembled WGS sequence"/>
</dbReference>
<dbReference type="Pfam" id="PF13416">
    <property type="entry name" value="SBP_bac_8"/>
    <property type="match status" value="1"/>
</dbReference>
<keyword evidence="3" id="KW-1185">Reference proteome</keyword>
<organism evidence="2 3">
    <name type="scientific">Ralstonia mojiangensis</name>
    <dbReference type="NCBI Taxonomy" id="2953895"/>
    <lineage>
        <taxon>Bacteria</taxon>
        <taxon>Pseudomonadati</taxon>
        <taxon>Pseudomonadota</taxon>
        <taxon>Betaproteobacteria</taxon>
        <taxon>Burkholderiales</taxon>
        <taxon>Burkholderiaceae</taxon>
        <taxon>Ralstonia</taxon>
    </lineage>
</organism>
<proteinExistence type="predicted"/>
<keyword evidence="1" id="KW-0732">Signal</keyword>
<protein>
    <submittedName>
        <fullName evidence="2">Extracellular solute-binding protein</fullName>
    </submittedName>
</protein>